<dbReference type="Proteomes" id="UP001598130">
    <property type="component" value="Unassembled WGS sequence"/>
</dbReference>
<dbReference type="PANTHER" id="PTHR32063:SF77">
    <property type="entry name" value="ACR FAMILY TRANSPORT PROTEIN"/>
    <property type="match status" value="1"/>
</dbReference>
<dbReference type="Gene3D" id="3.30.70.1440">
    <property type="entry name" value="Multidrug efflux transporter AcrB pore domain"/>
    <property type="match status" value="1"/>
</dbReference>
<dbReference type="Gene3D" id="1.20.1640.10">
    <property type="entry name" value="Multidrug efflux transporter AcrB transmembrane domain"/>
    <property type="match status" value="2"/>
</dbReference>
<evidence type="ECO:0000313" key="2">
    <source>
        <dbReference type="EMBL" id="MFD3263920.1"/>
    </source>
</evidence>
<dbReference type="Gene3D" id="3.30.70.1430">
    <property type="entry name" value="Multidrug efflux transporter AcrB pore domain"/>
    <property type="match status" value="2"/>
</dbReference>
<dbReference type="Gene3D" id="3.30.2090.10">
    <property type="entry name" value="Multidrug efflux transporter AcrB TolC docking domain, DN and DC subdomains"/>
    <property type="match status" value="2"/>
</dbReference>
<keyword evidence="1" id="KW-0472">Membrane</keyword>
<dbReference type="SUPFAM" id="SSF82866">
    <property type="entry name" value="Multidrug efflux transporter AcrB transmembrane domain"/>
    <property type="match status" value="2"/>
</dbReference>
<dbReference type="InterPro" id="IPR001036">
    <property type="entry name" value="Acrflvin-R"/>
</dbReference>
<dbReference type="PANTHER" id="PTHR32063">
    <property type="match status" value="1"/>
</dbReference>
<comment type="caution">
    <text evidence="2">The sequence shown here is derived from an EMBL/GenBank/DDBJ whole genome shotgun (WGS) entry which is preliminary data.</text>
</comment>
<keyword evidence="1" id="KW-1133">Transmembrane helix</keyword>
<feature type="transmembrane region" description="Helical" evidence="1">
    <location>
        <begin position="474"/>
        <end position="501"/>
    </location>
</feature>
<dbReference type="Gene3D" id="3.30.70.1320">
    <property type="entry name" value="Multidrug efflux transporter AcrB pore domain like"/>
    <property type="match status" value="1"/>
</dbReference>
<sequence>MTPSPQVHDDGGNFQISSWAIRNPVPVVVLFIALILAGMISYGGLPVKQFPNVQFPMVNITVTQSGAAPGEIETQITRPVEDAIAGISNVKNIYSTVTLGVSTTNVEFELGEDLQKKTDEVRSRMDQTRAVLPREIDEPTVTRVELDSQPILTYAVAAPAMSDAELSWFIDDTIARELQTEKGVSQISRVGGVNREINILIDPDRMAARGLTAPQINNALRAFDIDAPGGRVAVGGREQTLRVLGAVNTLDALRAMTIPTGGGRYVRLTDVAQIGDGSSEVRGFARLNGAPVVGFQVMKTRDSSDVGVDDAVIKAIAKLEQTHEGVTFTRIFSSVDETRASFRATQHVLLEGMLLAAIVVFVFLRDWRSTMITAFAMPVSLIPTFFFMNLFGFSLNVVTLLALTLVVGILVDDAIVEIENIEKRVAQGMRPFQAALQGADAIGLAVVATTMAIVVVFMPVSFMKGMAGQFFREFGLTVCVAVLFSLVVARLLTPLMAAYLLKPTSHPVERKPFEGFYRNALEWSLDHRIVACILGGVVFVGSLFLVPMLPQGFQPAGDPDYIYVDLQGPPGATVEAMEDVALRVSRVFEGRPGVRAVFAQVGSTASGGGPGFGGSGGGSDLRNGTVTVLLDEQRSISGDELKAQTRQALREVPDARITFMDFQGSAGLQAILASNDPAALTAASAELEKQMRTIDIIADPHASAPPVGPELIVRPRGDEAARLGVSVDTIAQVARVATVGDIDANVAKLTAGERRIPIRIRMPADARADLERIKALRVPTVSGGTTTLDAVADVSFQAGPAKIDRLNRKRQLTIQAELNGAELGDAYKRVQALPIMKNLPAGVTPAETGQLEAQQELFGSFGLALFAGVAMIYGVLVLLFRSFFKPAVILTALPLSFAGAFLGLLIFNLSLSIPSLIGFLMLMGLAAKNSILLVEYAIEREREGMPQRDAILEACRERARPIVMTTMAMAAGMLPTAFALEKGAEFRQPMAVAVIGGLITSTLLSLVLVPVVYELVDDFEMWLRPRLARFITPREAPAVAAPEDRL</sequence>
<dbReference type="SUPFAM" id="SSF82693">
    <property type="entry name" value="Multidrug efflux transporter AcrB pore domain, PN1, PN2, PC1 and PC2 subdomains"/>
    <property type="match status" value="3"/>
</dbReference>
<keyword evidence="3" id="KW-1185">Reference proteome</keyword>
<feature type="transmembrane region" description="Helical" evidence="1">
    <location>
        <begin position="857"/>
        <end position="880"/>
    </location>
</feature>
<feature type="transmembrane region" description="Helical" evidence="1">
    <location>
        <begin position="913"/>
        <end position="938"/>
    </location>
</feature>
<feature type="transmembrane region" description="Helical" evidence="1">
    <location>
        <begin position="25"/>
        <end position="45"/>
    </location>
</feature>
<proteinExistence type="predicted"/>
<name>A0ABW6CLH3_9CAUL</name>
<gene>
    <name evidence="2" type="ORF">OCL97_08100</name>
</gene>
<dbReference type="EMBL" id="JAOTJD010000012">
    <property type="protein sequence ID" value="MFD3263920.1"/>
    <property type="molecule type" value="Genomic_DNA"/>
</dbReference>
<dbReference type="Pfam" id="PF00873">
    <property type="entry name" value="ACR_tran"/>
    <property type="match status" value="1"/>
</dbReference>
<evidence type="ECO:0000256" key="1">
    <source>
        <dbReference type="SAM" id="Phobius"/>
    </source>
</evidence>
<organism evidence="2 3">
    <name type="scientific">Phenylobacterium ferrooxidans</name>
    <dbReference type="NCBI Taxonomy" id="2982689"/>
    <lineage>
        <taxon>Bacteria</taxon>
        <taxon>Pseudomonadati</taxon>
        <taxon>Pseudomonadota</taxon>
        <taxon>Alphaproteobacteria</taxon>
        <taxon>Caulobacterales</taxon>
        <taxon>Caulobacteraceae</taxon>
        <taxon>Phenylobacterium</taxon>
    </lineage>
</organism>
<dbReference type="SUPFAM" id="SSF82714">
    <property type="entry name" value="Multidrug efflux transporter AcrB TolC docking domain, DN and DC subdomains"/>
    <property type="match status" value="2"/>
</dbReference>
<dbReference type="InterPro" id="IPR027463">
    <property type="entry name" value="AcrB_DN_DC_subdom"/>
</dbReference>
<evidence type="ECO:0000313" key="3">
    <source>
        <dbReference type="Proteomes" id="UP001598130"/>
    </source>
</evidence>
<accession>A0ABW6CLH3</accession>
<dbReference type="RefSeq" id="WP_304779866.1">
    <property type="nucleotide sequence ID" value="NZ_JAOTJD010000012.1"/>
</dbReference>
<feature type="transmembrane region" description="Helical" evidence="1">
    <location>
        <begin position="959"/>
        <end position="980"/>
    </location>
</feature>
<feature type="transmembrane region" description="Helical" evidence="1">
    <location>
        <begin position="992"/>
        <end position="1016"/>
    </location>
</feature>
<dbReference type="PRINTS" id="PR00702">
    <property type="entry name" value="ACRIFLAVINRP"/>
</dbReference>
<keyword evidence="1" id="KW-0812">Transmembrane</keyword>
<feature type="transmembrane region" description="Helical" evidence="1">
    <location>
        <begin position="887"/>
        <end position="907"/>
    </location>
</feature>
<feature type="transmembrane region" description="Helical" evidence="1">
    <location>
        <begin position="439"/>
        <end position="462"/>
    </location>
</feature>
<reference evidence="2 3" key="1">
    <citation type="submission" date="2022-09" db="EMBL/GenBank/DDBJ databases">
        <title>New species of Phenylobacterium.</title>
        <authorList>
            <person name="Mieszkin S."/>
        </authorList>
    </citation>
    <scope>NUCLEOTIDE SEQUENCE [LARGE SCALE GENOMIC DNA]</scope>
    <source>
        <strain evidence="2 3">HK31-G</strain>
    </source>
</reference>
<feature type="transmembrane region" description="Helical" evidence="1">
    <location>
        <begin position="347"/>
        <end position="364"/>
    </location>
</feature>
<protein>
    <submittedName>
        <fullName evidence="2">Efflux RND transporter permease subunit</fullName>
    </submittedName>
</protein>